<feature type="non-terminal residue" evidence="1">
    <location>
        <position position="1"/>
    </location>
</feature>
<feature type="non-terminal residue" evidence="1">
    <location>
        <position position="68"/>
    </location>
</feature>
<keyword evidence="2" id="KW-1185">Reference proteome</keyword>
<dbReference type="EMBL" id="CAJVPW010077402">
    <property type="protein sequence ID" value="CAG8798791.1"/>
    <property type="molecule type" value="Genomic_DNA"/>
</dbReference>
<organism evidence="1 2">
    <name type="scientific">Cetraspora pellucida</name>
    <dbReference type="NCBI Taxonomy" id="1433469"/>
    <lineage>
        <taxon>Eukaryota</taxon>
        <taxon>Fungi</taxon>
        <taxon>Fungi incertae sedis</taxon>
        <taxon>Mucoromycota</taxon>
        <taxon>Glomeromycotina</taxon>
        <taxon>Glomeromycetes</taxon>
        <taxon>Diversisporales</taxon>
        <taxon>Gigasporaceae</taxon>
        <taxon>Cetraspora</taxon>
    </lineage>
</organism>
<comment type="caution">
    <text evidence="1">The sequence shown here is derived from an EMBL/GenBank/DDBJ whole genome shotgun (WGS) entry which is preliminary data.</text>
</comment>
<name>A0ACA9RLM2_9GLOM</name>
<dbReference type="Proteomes" id="UP000789366">
    <property type="component" value="Unassembled WGS sequence"/>
</dbReference>
<gene>
    <name evidence="1" type="ORF">SPELUC_LOCUS17870</name>
</gene>
<accession>A0ACA9RLM2</accession>
<sequence>LPGRNFNLCLIGSAKKDRVKRILQFSLDNRWNELDHAKVQPLSNARFEIKPCILSIEKINNQKKIIVG</sequence>
<evidence type="ECO:0000313" key="2">
    <source>
        <dbReference type="Proteomes" id="UP000789366"/>
    </source>
</evidence>
<evidence type="ECO:0000313" key="1">
    <source>
        <dbReference type="EMBL" id="CAG8798791.1"/>
    </source>
</evidence>
<proteinExistence type="predicted"/>
<reference evidence="1" key="1">
    <citation type="submission" date="2021-06" db="EMBL/GenBank/DDBJ databases">
        <authorList>
            <person name="Kallberg Y."/>
            <person name="Tangrot J."/>
            <person name="Rosling A."/>
        </authorList>
    </citation>
    <scope>NUCLEOTIDE SEQUENCE</scope>
    <source>
        <strain evidence="1">28 12/20/2015</strain>
    </source>
</reference>
<protein>
    <submittedName>
        <fullName evidence="1">10010_t:CDS:1</fullName>
    </submittedName>
</protein>